<name>A0ABR1P8A5_DIAER</name>
<dbReference type="PANTHER" id="PTHR47843">
    <property type="entry name" value="BTB DOMAIN-CONTAINING PROTEIN-RELATED"/>
    <property type="match status" value="1"/>
</dbReference>
<comment type="caution">
    <text evidence="3">The sequence shown here is derived from an EMBL/GenBank/DDBJ whole genome shotgun (WGS) entry which is preliminary data.</text>
</comment>
<evidence type="ECO:0000313" key="3">
    <source>
        <dbReference type="EMBL" id="KAK7728860.1"/>
    </source>
</evidence>
<reference evidence="3 4" key="1">
    <citation type="submission" date="2024-02" db="EMBL/GenBank/DDBJ databases">
        <title>De novo assembly and annotation of 12 fungi associated with fruit tree decline syndrome in Ontario, Canada.</title>
        <authorList>
            <person name="Sulman M."/>
            <person name="Ellouze W."/>
            <person name="Ilyukhin E."/>
        </authorList>
    </citation>
    <scope>NUCLEOTIDE SEQUENCE [LARGE SCALE GENOMIC DNA]</scope>
    <source>
        <strain evidence="3 4">M169</strain>
    </source>
</reference>
<feature type="domain" description="BTB" evidence="2">
    <location>
        <begin position="90"/>
        <end position="156"/>
    </location>
</feature>
<protein>
    <recommendedName>
        <fullName evidence="2">BTB domain-containing protein</fullName>
    </recommendedName>
</protein>
<evidence type="ECO:0000256" key="1">
    <source>
        <dbReference type="SAM" id="MobiDB-lite"/>
    </source>
</evidence>
<dbReference type="InterPro" id="IPR011333">
    <property type="entry name" value="SKP1/BTB/POZ_sf"/>
</dbReference>
<dbReference type="CDD" id="cd18186">
    <property type="entry name" value="BTB_POZ_ZBTB_KLHL-like"/>
    <property type="match status" value="1"/>
</dbReference>
<dbReference type="Proteomes" id="UP001430848">
    <property type="component" value="Unassembled WGS sequence"/>
</dbReference>
<evidence type="ECO:0000259" key="2">
    <source>
        <dbReference type="PROSITE" id="PS50097"/>
    </source>
</evidence>
<dbReference type="PANTHER" id="PTHR47843:SF7">
    <property type="entry name" value="BTB DOMAIN-CONTAINING PROTEIN"/>
    <property type="match status" value="1"/>
</dbReference>
<dbReference type="EMBL" id="JAKNSF020000031">
    <property type="protein sequence ID" value="KAK7728860.1"/>
    <property type="molecule type" value="Genomic_DNA"/>
</dbReference>
<accession>A0ABR1P8A5</accession>
<dbReference type="PROSITE" id="PS50097">
    <property type="entry name" value="BTB"/>
    <property type="match status" value="1"/>
</dbReference>
<feature type="compositionally biased region" description="Low complexity" evidence="1">
    <location>
        <begin position="38"/>
        <end position="47"/>
    </location>
</feature>
<dbReference type="Gene3D" id="3.30.710.10">
    <property type="entry name" value="Potassium Channel Kv1.1, Chain A"/>
    <property type="match status" value="1"/>
</dbReference>
<gene>
    <name evidence="3" type="ORF">SLS63_006468</name>
</gene>
<dbReference type="Pfam" id="PF00651">
    <property type="entry name" value="BTB"/>
    <property type="match status" value="1"/>
</dbReference>
<dbReference type="InterPro" id="IPR000210">
    <property type="entry name" value="BTB/POZ_dom"/>
</dbReference>
<dbReference type="SUPFAM" id="SSF54695">
    <property type="entry name" value="POZ domain"/>
    <property type="match status" value="1"/>
</dbReference>
<keyword evidence="4" id="KW-1185">Reference proteome</keyword>
<feature type="region of interest" description="Disordered" evidence="1">
    <location>
        <begin position="29"/>
        <end position="80"/>
    </location>
</feature>
<feature type="compositionally biased region" description="Basic residues" evidence="1">
    <location>
        <begin position="56"/>
        <end position="70"/>
    </location>
</feature>
<sequence>MAPNCVKGPILRVRKLRLPPVTARVMFGRSRKASVSQTTTKSKPPSTAVTRDSGVSKRRPSTASTSRRRPSNACSAQSLVDPSGNNSPIITLVVGREARIFAAHEEVLTKSPVLAAALRSQYMEPTGKRITLPDEEPEVLSPILEYLYKGDYSPRLVHNKRRDTWEIESNDEATIFHQATGAEILKDTVIYCAAEKYKLDELKRIALRKQGLRTGIPCGIILSSARFAYANTSDSDSKLRAHYLALIIRSRSTFKRSGTMQQEMFNGGSQLFFDLFVALANHVDDIQTPRGTPRSGTPKNGFF</sequence>
<proteinExistence type="predicted"/>
<evidence type="ECO:0000313" key="4">
    <source>
        <dbReference type="Proteomes" id="UP001430848"/>
    </source>
</evidence>
<organism evidence="3 4">
    <name type="scientific">Diaporthe eres</name>
    <name type="common">Phomopsis oblonga</name>
    <dbReference type="NCBI Taxonomy" id="83184"/>
    <lineage>
        <taxon>Eukaryota</taxon>
        <taxon>Fungi</taxon>
        <taxon>Dikarya</taxon>
        <taxon>Ascomycota</taxon>
        <taxon>Pezizomycotina</taxon>
        <taxon>Sordariomycetes</taxon>
        <taxon>Sordariomycetidae</taxon>
        <taxon>Diaporthales</taxon>
        <taxon>Diaporthaceae</taxon>
        <taxon>Diaporthe</taxon>
        <taxon>Diaporthe eres species complex</taxon>
    </lineage>
</organism>